<gene>
    <name evidence="4" type="ORF">BDV23DRAFT_186406</name>
</gene>
<feature type="transmembrane region" description="Helical" evidence="2">
    <location>
        <begin position="138"/>
        <end position="158"/>
    </location>
</feature>
<feature type="region of interest" description="Disordered" evidence="1">
    <location>
        <begin position="295"/>
        <end position="322"/>
    </location>
</feature>
<feature type="domain" description="Rhodopsin" evidence="3">
    <location>
        <begin position="55"/>
        <end position="268"/>
    </location>
</feature>
<feature type="transmembrane region" description="Helical" evidence="2">
    <location>
        <begin position="103"/>
        <end position="126"/>
    </location>
</feature>
<name>A0A5N7BZV0_PETAA</name>
<sequence>MSALSRPLPPGIAPPLAADNDYNHSGLIVVITSLALFLVLASLSVRIFAATKRSFVLKDDYILLIVVMCACVQVSVTLVSVQYGWGKLSHMILDRDFMPMLKAVYVADLLYVLVLGLSKICTMVFYRSLSIRQTLWTNSAILAGCSAWTVLAMGILGARCSEDPWKDIDSRCAGLLPRWKATCALDIILEALILAYPTKVIYKVQISFWKKCIVFTVLSCRIILIPLSAVHLHFIQKQTYSSTPTLIGTYATTVAELHLGVSVLVLTVSSLKMFVAVYEDEQGLAYTEDISKSQGISDNSHQSKSRLWRWPRQTKEPSMSSTGYEDDCIVPLASGARNNINAIVKSVQISVTHEARENIELGERGPPSSSCGNKNHTNDV</sequence>
<feature type="transmembrane region" description="Helical" evidence="2">
    <location>
        <begin position="247"/>
        <end position="268"/>
    </location>
</feature>
<dbReference type="PANTHER" id="PTHR39614">
    <property type="entry name" value="INTEGRAL MEMBRANE PROTEIN"/>
    <property type="match status" value="1"/>
</dbReference>
<feature type="transmembrane region" description="Helical" evidence="2">
    <location>
        <begin position="26"/>
        <end position="49"/>
    </location>
</feature>
<dbReference type="EMBL" id="ML735294">
    <property type="protein sequence ID" value="KAE8387372.1"/>
    <property type="molecule type" value="Genomic_DNA"/>
</dbReference>
<feature type="region of interest" description="Disordered" evidence="1">
    <location>
        <begin position="358"/>
        <end position="380"/>
    </location>
</feature>
<protein>
    <recommendedName>
        <fullName evidence="3">Rhodopsin domain-containing protein</fullName>
    </recommendedName>
</protein>
<evidence type="ECO:0000256" key="2">
    <source>
        <dbReference type="SAM" id="Phobius"/>
    </source>
</evidence>
<feature type="compositionally biased region" description="Polar residues" evidence="1">
    <location>
        <begin position="367"/>
        <end position="380"/>
    </location>
</feature>
<organism evidence="4">
    <name type="scientific">Petromyces alliaceus</name>
    <name type="common">Aspergillus alliaceus</name>
    <dbReference type="NCBI Taxonomy" id="209559"/>
    <lineage>
        <taxon>Eukaryota</taxon>
        <taxon>Fungi</taxon>
        <taxon>Dikarya</taxon>
        <taxon>Ascomycota</taxon>
        <taxon>Pezizomycotina</taxon>
        <taxon>Eurotiomycetes</taxon>
        <taxon>Eurotiomycetidae</taxon>
        <taxon>Eurotiales</taxon>
        <taxon>Aspergillaceae</taxon>
        <taxon>Aspergillus</taxon>
        <taxon>Aspergillus subgen. Circumdati</taxon>
    </lineage>
</organism>
<dbReference type="OrthoDB" id="3918601at2759"/>
<proteinExistence type="predicted"/>
<evidence type="ECO:0000259" key="3">
    <source>
        <dbReference type="Pfam" id="PF20684"/>
    </source>
</evidence>
<evidence type="ECO:0000313" key="4">
    <source>
        <dbReference type="EMBL" id="KAE8387372.1"/>
    </source>
</evidence>
<dbReference type="InterPro" id="IPR049326">
    <property type="entry name" value="Rhodopsin_dom_fungi"/>
</dbReference>
<keyword evidence="2" id="KW-1133">Transmembrane helix</keyword>
<dbReference type="Proteomes" id="UP000326877">
    <property type="component" value="Unassembled WGS sequence"/>
</dbReference>
<keyword evidence="2" id="KW-0812">Transmembrane</keyword>
<dbReference type="AlphaFoldDB" id="A0A5N7BZV0"/>
<evidence type="ECO:0000256" key="1">
    <source>
        <dbReference type="SAM" id="MobiDB-lite"/>
    </source>
</evidence>
<keyword evidence="2" id="KW-0472">Membrane</keyword>
<reference evidence="4" key="1">
    <citation type="submission" date="2019-04" db="EMBL/GenBank/DDBJ databases">
        <title>Friends and foes A comparative genomics studyof 23 Aspergillus species from section Flavi.</title>
        <authorList>
            <consortium name="DOE Joint Genome Institute"/>
            <person name="Kjaerbolling I."/>
            <person name="Vesth T."/>
            <person name="Frisvad J.C."/>
            <person name="Nybo J.L."/>
            <person name="Theobald S."/>
            <person name="Kildgaard S."/>
            <person name="Isbrandt T."/>
            <person name="Kuo A."/>
            <person name="Sato A."/>
            <person name="Lyhne E.K."/>
            <person name="Kogle M.E."/>
            <person name="Wiebenga A."/>
            <person name="Kun R.S."/>
            <person name="Lubbers R.J."/>
            <person name="Makela M.R."/>
            <person name="Barry K."/>
            <person name="Chovatia M."/>
            <person name="Clum A."/>
            <person name="Daum C."/>
            <person name="Haridas S."/>
            <person name="He G."/>
            <person name="LaButti K."/>
            <person name="Lipzen A."/>
            <person name="Mondo S."/>
            <person name="Riley R."/>
            <person name="Salamov A."/>
            <person name="Simmons B.A."/>
            <person name="Magnuson J.K."/>
            <person name="Henrissat B."/>
            <person name="Mortensen U.H."/>
            <person name="Larsen T.O."/>
            <person name="Devries R.P."/>
            <person name="Grigoriev I.V."/>
            <person name="Machida M."/>
            <person name="Baker S.E."/>
            <person name="Andersen M.R."/>
        </authorList>
    </citation>
    <scope>NUCLEOTIDE SEQUENCE [LARGE SCALE GENOMIC DNA]</scope>
    <source>
        <strain evidence="4">IBT 14317</strain>
    </source>
</reference>
<dbReference type="PANTHER" id="PTHR39614:SF2">
    <property type="entry name" value="INTEGRAL MEMBRANE PROTEIN"/>
    <property type="match status" value="1"/>
</dbReference>
<feature type="transmembrane region" description="Helical" evidence="2">
    <location>
        <begin position="61"/>
        <end position="83"/>
    </location>
</feature>
<accession>A0A5N7BZV0</accession>
<feature type="transmembrane region" description="Helical" evidence="2">
    <location>
        <begin position="208"/>
        <end position="235"/>
    </location>
</feature>
<dbReference type="Pfam" id="PF20684">
    <property type="entry name" value="Fung_rhodopsin"/>
    <property type="match status" value="1"/>
</dbReference>